<feature type="compositionally biased region" description="Polar residues" evidence="1">
    <location>
        <begin position="531"/>
        <end position="547"/>
    </location>
</feature>
<dbReference type="InterPro" id="IPR001370">
    <property type="entry name" value="BIR_rpt"/>
</dbReference>
<dbReference type="Proteomes" id="UP000242188">
    <property type="component" value="Unassembled WGS sequence"/>
</dbReference>
<feature type="region of interest" description="Disordered" evidence="1">
    <location>
        <begin position="531"/>
        <end position="560"/>
    </location>
</feature>
<feature type="compositionally biased region" description="Basic and acidic residues" evidence="1">
    <location>
        <begin position="838"/>
        <end position="852"/>
    </location>
</feature>
<dbReference type="GO" id="GO:0005737">
    <property type="term" value="C:cytoplasm"/>
    <property type="evidence" value="ECO:0007669"/>
    <property type="project" value="TreeGrafter"/>
</dbReference>
<protein>
    <submittedName>
        <fullName evidence="2">Baculoviral IAP repeat-containing protein 3</fullName>
    </submittedName>
</protein>
<evidence type="ECO:0000313" key="2">
    <source>
        <dbReference type="EMBL" id="OWF44702.1"/>
    </source>
</evidence>
<organism evidence="2 3">
    <name type="scientific">Mizuhopecten yessoensis</name>
    <name type="common">Japanese scallop</name>
    <name type="synonym">Patinopecten yessoensis</name>
    <dbReference type="NCBI Taxonomy" id="6573"/>
    <lineage>
        <taxon>Eukaryota</taxon>
        <taxon>Metazoa</taxon>
        <taxon>Spiralia</taxon>
        <taxon>Lophotrochozoa</taxon>
        <taxon>Mollusca</taxon>
        <taxon>Bivalvia</taxon>
        <taxon>Autobranchia</taxon>
        <taxon>Pteriomorphia</taxon>
        <taxon>Pectinida</taxon>
        <taxon>Pectinoidea</taxon>
        <taxon>Pectinidae</taxon>
        <taxon>Mizuhopecten</taxon>
    </lineage>
</organism>
<comment type="caution">
    <text evidence="2">The sequence shown here is derived from an EMBL/GenBank/DDBJ whole genome shotgun (WGS) entry which is preliminary data.</text>
</comment>
<dbReference type="CDD" id="cd00022">
    <property type="entry name" value="BIR"/>
    <property type="match status" value="2"/>
</dbReference>
<dbReference type="AlphaFoldDB" id="A0A210Q7I5"/>
<feature type="region of interest" description="Disordered" evidence="1">
    <location>
        <begin position="459"/>
        <end position="494"/>
    </location>
</feature>
<dbReference type="SMART" id="SM00238">
    <property type="entry name" value="BIR"/>
    <property type="match status" value="3"/>
</dbReference>
<dbReference type="PROSITE" id="PS50143">
    <property type="entry name" value="BIR_REPEAT_2"/>
    <property type="match status" value="3"/>
</dbReference>
<proteinExistence type="predicted"/>
<dbReference type="PANTHER" id="PTHR10044">
    <property type="entry name" value="INHIBITOR OF APOPTOSIS"/>
    <property type="match status" value="1"/>
</dbReference>
<evidence type="ECO:0000256" key="1">
    <source>
        <dbReference type="SAM" id="MobiDB-lite"/>
    </source>
</evidence>
<feature type="region of interest" description="Disordered" evidence="1">
    <location>
        <begin position="828"/>
        <end position="852"/>
    </location>
</feature>
<dbReference type="OrthoDB" id="5855668at2759"/>
<feature type="region of interest" description="Disordered" evidence="1">
    <location>
        <begin position="752"/>
        <end position="773"/>
    </location>
</feature>
<dbReference type="GO" id="GO:0005634">
    <property type="term" value="C:nucleus"/>
    <property type="evidence" value="ECO:0007669"/>
    <property type="project" value="TreeGrafter"/>
</dbReference>
<dbReference type="EMBL" id="NEDP02004694">
    <property type="protein sequence ID" value="OWF44702.1"/>
    <property type="molecule type" value="Genomic_DNA"/>
</dbReference>
<dbReference type="STRING" id="6573.A0A210Q7I5"/>
<dbReference type="PROSITE" id="PS01282">
    <property type="entry name" value="BIR_REPEAT_1"/>
    <property type="match status" value="1"/>
</dbReference>
<accession>A0A210Q7I5</accession>
<evidence type="ECO:0000313" key="3">
    <source>
        <dbReference type="Proteomes" id="UP000242188"/>
    </source>
</evidence>
<dbReference type="GO" id="GO:0051726">
    <property type="term" value="P:regulation of cell cycle"/>
    <property type="evidence" value="ECO:0007669"/>
    <property type="project" value="TreeGrafter"/>
</dbReference>
<dbReference type="PANTHER" id="PTHR10044:SF139">
    <property type="entry name" value="DEATH-ASSOCIATED INHIBITOR OF APOPTOSIS 2"/>
    <property type="match status" value="1"/>
</dbReference>
<dbReference type="SUPFAM" id="SSF57924">
    <property type="entry name" value="Inhibitor of apoptosis (IAP) repeat"/>
    <property type="match status" value="3"/>
</dbReference>
<gene>
    <name evidence="2" type="ORF">KP79_PYT06923</name>
</gene>
<feature type="compositionally biased region" description="Basic residues" evidence="1">
    <location>
        <begin position="1"/>
        <end position="17"/>
    </location>
</feature>
<dbReference type="InterPro" id="IPR050784">
    <property type="entry name" value="IAP"/>
</dbReference>
<name>A0A210Q7I5_MIZYE</name>
<reference evidence="2 3" key="1">
    <citation type="journal article" date="2017" name="Nat. Ecol. Evol.">
        <title>Scallop genome provides insights into evolution of bilaterian karyotype and development.</title>
        <authorList>
            <person name="Wang S."/>
            <person name="Zhang J."/>
            <person name="Jiao W."/>
            <person name="Li J."/>
            <person name="Xun X."/>
            <person name="Sun Y."/>
            <person name="Guo X."/>
            <person name="Huan P."/>
            <person name="Dong B."/>
            <person name="Zhang L."/>
            <person name="Hu X."/>
            <person name="Sun X."/>
            <person name="Wang J."/>
            <person name="Zhao C."/>
            <person name="Wang Y."/>
            <person name="Wang D."/>
            <person name="Huang X."/>
            <person name="Wang R."/>
            <person name="Lv J."/>
            <person name="Li Y."/>
            <person name="Zhang Z."/>
            <person name="Liu B."/>
            <person name="Lu W."/>
            <person name="Hui Y."/>
            <person name="Liang J."/>
            <person name="Zhou Z."/>
            <person name="Hou R."/>
            <person name="Li X."/>
            <person name="Liu Y."/>
            <person name="Li H."/>
            <person name="Ning X."/>
            <person name="Lin Y."/>
            <person name="Zhao L."/>
            <person name="Xing Q."/>
            <person name="Dou J."/>
            <person name="Li Y."/>
            <person name="Mao J."/>
            <person name="Guo H."/>
            <person name="Dou H."/>
            <person name="Li T."/>
            <person name="Mu C."/>
            <person name="Jiang W."/>
            <person name="Fu Q."/>
            <person name="Fu X."/>
            <person name="Miao Y."/>
            <person name="Liu J."/>
            <person name="Yu Q."/>
            <person name="Li R."/>
            <person name="Liao H."/>
            <person name="Li X."/>
            <person name="Kong Y."/>
            <person name="Jiang Z."/>
            <person name="Chourrout D."/>
            <person name="Li R."/>
            <person name="Bao Z."/>
        </authorList>
    </citation>
    <scope>NUCLEOTIDE SEQUENCE [LARGE SCALE GENOMIC DNA]</scope>
    <source>
        <strain evidence="2 3">PY_sf001</strain>
    </source>
</reference>
<sequence length="878" mass="100224">MAKGYGKSRKYSKKRAKKNDSKKTFPLTSFKRDDELIGALFIKSVRLKSSFDSSTFRLKLEDLSTSGSLKAIYESLIVTKTYIDLEVYNSRVTLRKKQINALNRKHSFFTQASKYVQCPDSKGKYRFLDLTMLVPQGDSIVECIGIVKVNTELKRRIEEIFSYDFNSLDTSATRSSQTNLLQPIHTTISPGKENTLLTVQDDFEVVYVMKHRRTVSLRASRNGMPYSIYTPVRLKRSKQRTKQIQPLIDLLKTACEELKDESLFVSNGFHRQTELFSESDIKDLSGPIPLDSTQVYPSTNSARESEQQRQRSFVFWPLSSSATIQSLVESGFYASDHELEIVECFSCGLSLRASELNGRHPLDVHREMSQHCQFLQSESIRERTFNNNPPQRFEPLTMNSISRDQNSQYSSSISNTNDEIDCVKTESDISYRQNTIESHLGEVAEKFQTSLRFNPRVQSHISQPSDVVEDGTESQTNLDGKLLLSGTNQNPRDLTDLYYQYSPRRDTLVSQQDNVNNGGHIHEPIEGATAAISNVGPSPSSLAQDSSTPPPRNPRYEQDNARRESFNAWNGRHDIDSLVEAGLFYTGDQDIVRCFHCDIGLAEWNREDDPWLEHARHSHECHFLLRIKGHAYVNDVQREWSKVYSPKRPDLSHVDSRLDTFHNWPRDFVVQTPEQLAIAGFYYAGMTDTARCHYCDGGLREWEPGDIPWVEHAKWFPHCKFVLKIKGLPFIQQCVARRNEVLEDPVPNNTRAENEALNRLRAPISNEEKNRAREENNPLYTAAAQSIIAMGYTTAVVTKCINAYIASTGQRNFGATDLMDIILDKEDEGGKLSSDGETEGKETNDDEFRYDGPALRCDRMSSEYDVPYDPLLRDVFLH</sequence>
<dbReference type="Pfam" id="PF00653">
    <property type="entry name" value="BIR"/>
    <property type="match status" value="3"/>
</dbReference>
<feature type="region of interest" description="Disordered" evidence="1">
    <location>
        <begin position="1"/>
        <end position="22"/>
    </location>
</feature>
<dbReference type="Gene3D" id="1.10.1170.10">
    <property type="entry name" value="Inhibitor Of Apoptosis Protein (2mihbC-IAP-1), Chain A"/>
    <property type="match status" value="3"/>
</dbReference>
<keyword evidence="3" id="KW-1185">Reference proteome</keyword>